<dbReference type="PANTHER" id="PTHR14652">
    <property type="entry name" value="TYPE 2 DNA TOPOISOMERASE 6 SUBUNIT B-LIKE"/>
    <property type="match status" value="1"/>
</dbReference>
<evidence type="ECO:0000256" key="1">
    <source>
        <dbReference type="SAM" id="MobiDB-lite"/>
    </source>
</evidence>
<feature type="region of interest" description="Disordered" evidence="1">
    <location>
        <begin position="237"/>
        <end position="256"/>
    </location>
</feature>
<keyword evidence="3" id="KW-1185">Reference proteome</keyword>
<feature type="non-terminal residue" evidence="2">
    <location>
        <position position="1"/>
    </location>
</feature>
<feature type="non-terminal residue" evidence="2">
    <location>
        <position position="275"/>
    </location>
</feature>
<evidence type="ECO:0000313" key="2">
    <source>
        <dbReference type="EMBL" id="MBN3288507.1"/>
    </source>
</evidence>
<gene>
    <name evidence="2" type="primary">Top6bl</name>
    <name evidence="2" type="ORF">GTO93_0004672</name>
</gene>
<evidence type="ECO:0000313" key="3">
    <source>
        <dbReference type="Proteomes" id="UP001166093"/>
    </source>
</evidence>
<dbReference type="PANTHER" id="PTHR14652:SF2">
    <property type="entry name" value="TYPE 2 DNA TOPOISOMERASE 6 SUBUNIT B-LIKE"/>
    <property type="match status" value="1"/>
</dbReference>
<comment type="caution">
    <text evidence="2">The sequence shown here is derived from an EMBL/GenBank/DDBJ whole genome shotgun (WGS) entry which is preliminary data.</text>
</comment>
<sequence length="275" mass="30541">MCADAALCTAGAACPDVSYTLSCEEDKAVQQTLCLFLFIEHRDTFHSQLPDLIGNHDLVVEHLDQVLHSSAEIVRTSLHSLLHTALGELQKRHKDQNKMRCALRVIRDSVSSIVASSTSQDFRAACLSSMQVMGCLNITRSLTAPERVPPEPSRGELSETEDDILEDLCAAFSDHSEEEASATDQMRPSTSKRHWEPAAEDEQPAQCKERRRALYPLHHSPGQQYLCTQPAEPGISVSRATGAQAGQYEGKENQIQSSQEELLWLQEVSNLSEWN</sequence>
<dbReference type="Pfam" id="PF15091">
    <property type="entry name" value="DUF4554"/>
    <property type="match status" value="1"/>
</dbReference>
<accession>A0ABS2YP31</accession>
<organism evidence="2 3">
    <name type="scientific">Polyodon spathula</name>
    <name type="common">North American paddlefish</name>
    <name type="synonym">Squalus spathula</name>
    <dbReference type="NCBI Taxonomy" id="7913"/>
    <lineage>
        <taxon>Eukaryota</taxon>
        <taxon>Metazoa</taxon>
        <taxon>Chordata</taxon>
        <taxon>Craniata</taxon>
        <taxon>Vertebrata</taxon>
        <taxon>Euteleostomi</taxon>
        <taxon>Actinopterygii</taxon>
        <taxon>Chondrostei</taxon>
        <taxon>Acipenseriformes</taxon>
        <taxon>Polyodontidae</taxon>
        <taxon>Polyodon</taxon>
    </lineage>
</organism>
<dbReference type="InterPro" id="IPR028040">
    <property type="entry name" value="TopoVIB-like"/>
</dbReference>
<name>A0ABS2YP31_POLSP</name>
<dbReference type="EMBL" id="JAAWVQ010176295">
    <property type="protein sequence ID" value="MBN3288507.1"/>
    <property type="molecule type" value="Genomic_DNA"/>
</dbReference>
<protein>
    <submittedName>
        <fullName evidence="2">TO6BL topoisomerase</fullName>
    </submittedName>
</protein>
<feature type="region of interest" description="Disordered" evidence="1">
    <location>
        <begin position="175"/>
        <end position="206"/>
    </location>
</feature>
<proteinExistence type="predicted"/>
<dbReference type="Proteomes" id="UP001166093">
    <property type="component" value="Unassembled WGS sequence"/>
</dbReference>
<reference evidence="2" key="1">
    <citation type="journal article" date="2021" name="Cell">
        <title>Tracing the genetic footprints of vertebrate landing in non-teleost ray-finned fishes.</title>
        <authorList>
            <person name="Bi X."/>
            <person name="Wang K."/>
            <person name="Yang L."/>
            <person name="Pan H."/>
            <person name="Jiang H."/>
            <person name="Wei Q."/>
            <person name="Fang M."/>
            <person name="Yu H."/>
            <person name="Zhu C."/>
            <person name="Cai Y."/>
            <person name="He Y."/>
            <person name="Gan X."/>
            <person name="Zeng H."/>
            <person name="Yu D."/>
            <person name="Zhu Y."/>
            <person name="Jiang H."/>
            <person name="Qiu Q."/>
            <person name="Yang H."/>
            <person name="Zhang Y.E."/>
            <person name="Wang W."/>
            <person name="Zhu M."/>
            <person name="He S."/>
            <person name="Zhang G."/>
        </authorList>
    </citation>
    <scope>NUCLEOTIDE SEQUENCE</scope>
    <source>
        <strain evidence="2">Pddl_001</strain>
    </source>
</reference>